<protein>
    <submittedName>
        <fullName evidence="2">Uncharacterized protein</fullName>
    </submittedName>
</protein>
<accession>A0AAV7SDQ5</accession>
<comment type="caution">
    <text evidence="2">The sequence shown here is derived from an EMBL/GenBank/DDBJ whole genome shotgun (WGS) entry which is preliminary data.</text>
</comment>
<reference evidence="2" key="1">
    <citation type="journal article" date="2022" name="bioRxiv">
        <title>Sequencing and chromosome-scale assembly of the giantPleurodeles waltlgenome.</title>
        <authorList>
            <person name="Brown T."/>
            <person name="Elewa A."/>
            <person name="Iarovenko S."/>
            <person name="Subramanian E."/>
            <person name="Araus A.J."/>
            <person name="Petzold A."/>
            <person name="Susuki M."/>
            <person name="Suzuki K.-i.T."/>
            <person name="Hayashi T."/>
            <person name="Toyoda A."/>
            <person name="Oliveira C."/>
            <person name="Osipova E."/>
            <person name="Leigh N.D."/>
            <person name="Simon A."/>
            <person name="Yun M.H."/>
        </authorList>
    </citation>
    <scope>NUCLEOTIDE SEQUENCE</scope>
    <source>
        <strain evidence="2">20211129_DDA</strain>
        <tissue evidence="2">Liver</tissue>
    </source>
</reference>
<name>A0AAV7SDQ5_PLEWA</name>
<organism evidence="2 3">
    <name type="scientific">Pleurodeles waltl</name>
    <name type="common">Iberian ribbed newt</name>
    <dbReference type="NCBI Taxonomy" id="8319"/>
    <lineage>
        <taxon>Eukaryota</taxon>
        <taxon>Metazoa</taxon>
        <taxon>Chordata</taxon>
        <taxon>Craniata</taxon>
        <taxon>Vertebrata</taxon>
        <taxon>Euteleostomi</taxon>
        <taxon>Amphibia</taxon>
        <taxon>Batrachia</taxon>
        <taxon>Caudata</taxon>
        <taxon>Salamandroidea</taxon>
        <taxon>Salamandridae</taxon>
        <taxon>Pleurodelinae</taxon>
        <taxon>Pleurodeles</taxon>
    </lineage>
</organism>
<evidence type="ECO:0000313" key="2">
    <source>
        <dbReference type="EMBL" id="KAJ1162579.1"/>
    </source>
</evidence>
<sequence>MGRGDPHACLGPTFTPHRGGKEGSPCLGLAGADRTVTRAPAGTSHVCGREAAGPRCSLSGAQGCLPAWASRDTPRNSYSELQRKCAGWNSMQVPGPLGQLLRIWTHLTPFHSGETAGGAQAAGLLDLRAASEDGHLDAI</sequence>
<feature type="region of interest" description="Disordered" evidence="1">
    <location>
        <begin position="1"/>
        <end position="22"/>
    </location>
</feature>
<evidence type="ECO:0000313" key="3">
    <source>
        <dbReference type="Proteomes" id="UP001066276"/>
    </source>
</evidence>
<gene>
    <name evidence="2" type="ORF">NDU88_003047</name>
</gene>
<dbReference type="EMBL" id="JANPWB010000008">
    <property type="protein sequence ID" value="KAJ1162579.1"/>
    <property type="molecule type" value="Genomic_DNA"/>
</dbReference>
<dbReference type="AlphaFoldDB" id="A0AAV7SDQ5"/>
<proteinExistence type="predicted"/>
<dbReference type="Proteomes" id="UP001066276">
    <property type="component" value="Chromosome 4_2"/>
</dbReference>
<evidence type="ECO:0000256" key="1">
    <source>
        <dbReference type="SAM" id="MobiDB-lite"/>
    </source>
</evidence>
<keyword evidence="3" id="KW-1185">Reference proteome</keyword>